<evidence type="ECO:0000256" key="1">
    <source>
        <dbReference type="SAM" id="MobiDB-lite"/>
    </source>
</evidence>
<evidence type="ECO:0000313" key="3">
    <source>
        <dbReference type="WBParaSite" id="jg1895"/>
    </source>
</evidence>
<feature type="region of interest" description="Disordered" evidence="1">
    <location>
        <begin position="25"/>
        <end position="46"/>
    </location>
</feature>
<dbReference type="Proteomes" id="UP000887574">
    <property type="component" value="Unplaced"/>
</dbReference>
<proteinExistence type="predicted"/>
<evidence type="ECO:0000313" key="2">
    <source>
        <dbReference type="Proteomes" id="UP000887574"/>
    </source>
</evidence>
<accession>A0A915DE89</accession>
<dbReference type="WBParaSite" id="jg1895">
    <property type="protein sequence ID" value="jg1895"/>
    <property type="gene ID" value="jg1895"/>
</dbReference>
<keyword evidence="2" id="KW-1185">Reference proteome</keyword>
<protein>
    <submittedName>
        <fullName evidence="3">Uncharacterized protein</fullName>
    </submittedName>
</protein>
<sequence>MEEFFDSAYTVLETKECSIDVNNWSATSRQPKPKTRRSCSTGVVGSMNSRGIEPRNLVMQEIFDNENSTVSNKKKKACSNMAPSKKVVQIPAKRIARVSKQICTAAIEKDRVSVNGDYKEKSQPAKKLFNDKILEELRRWFAKKRIKQVLKEFCSNEVHLFTGVTHNKSLNVQMKKSFKDAENECQRITQDDILASYDTNVNSLASNFISSRPPADIAPKFQLDQDISRSNTYGMKYRKPSFRDAEIIPELRNANNWPDTSHNWPDTSHNWSDTSHNWSDTSHNWPDTSHNWPDTSHNWSDTSHNWPDTSHIWPDTFHNWPDTSHIWPDTSHNWSDTSHNWQNASHNWQNASHNWSDKWVDTSKNGVEISNVWPETTVQPQVRINFFNGVVNNNNGQLSEPRDQSIQKIVDEDSSTVPKKKECSCNVTQSKKDVPTERMVPTESMSNITKNMCEPVFEKERRVMLPSQPKNPLLNAKNVKLFLLKMFKIKAIATLYAEKNEHGERKELKTTKLQVTRGTTVRDFVTEAFKKAGLGSSFGCVGVQYYSKKFYKFLDVDYDEIVKDEREYTVKIIWSLHAIRKMNNKSKKEVAAVSNIEDDDCSTCISH</sequence>
<dbReference type="AlphaFoldDB" id="A0A915DE89"/>
<name>A0A915DE89_9BILA</name>
<reference evidence="3" key="1">
    <citation type="submission" date="2022-11" db="UniProtKB">
        <authorList>
            <consortium name="WormBaseParasite"/>
        </authorList>
    </citation>
    <scope>IDENTIFICATION</scope>
</reference>
<organism evidence="2 3">
    <name type="scientific">Ditylenchus dipsaci</name>
    <dbReference type="NCBI Taxonomy" id="166011"/>
    <lineage>
        <taxon>Eukaryota</taxon>
        <taxon>Metazoa</taxon>
        <taxon>Ecdysozoa</taxon>
        <taxon>Nematoda</taxon>
        <taxon>Chromadorea</taxon>
        <taxon>Rhabditida</taxon>
        <taxon>Tylenchina</taxon>
        <taxon>Tylenchomorpha</taxon>
        <taxon>Sphaerularioidea</taxon>
        <taxon>Anguinidae</taxon>
        <taxon>Anguininae</taxon>
        <taxon>Ditylenchus</taxon>
    </lineage>
</organism>